<evidence type="ECO:0000256" key="1">
    <source>
        <dbReference type="SAM" id="Phobius"/>
    </source>
</evidence>
<accession>A0A4R6URB1</accession>
<keyword evidence="1" id="KW-1133">Transmembrane helix</keyword>
<dbReference type="AlphaFoldDB" id="A0A4R6URB1"/>
<proteinExistence type="predicted"/>
<sequence>MTSVKCSSLTQRVSLLLIVVLASLPAPVWASSKKLDWMPWLIGIAVTSTLLGWWSAKRTKMFDNIHLRIIGFSVYFWLYAFAQMLVLMIVWSLLR</sequence>
<gene>
    <name evidence="2" type="ORF">EV696_103211</name>
</gene>
<evidence type="ECO:0000313" key="2">
    <source>
        <dbReference type="EMBL" id="TDQ49838.1"/>
    </source>
</evidence>
<dbReference type="RefSeq" id="WP_162848152.1">
    <property type="nucleotide sequence ID" value="NZ_CP037953.1"/>
</dbReference>
<keyword evidence="1" id="KW-0812">Transmembrane</keyword>
<organism evidence="2 3">
    <name type="scientific">Permianibacter aggregans</name>
    <dbReference type="NCBI Taxonomy" id="1510150"/>
    <lineage>
        <taxon>Bacteria</taxon>
        <taxon>Pseudomonadati</taxon>
        <taxon>Pseudomonadota</taxon>
        <taxon>Gammaproteobacteria</taxon>
        <taxon>Pseudomonadales</taxon>
        <taxon>Pseudomonadaceae</taxon>
        <taxon>Permianibacter</taxon>
    </lineage>
</organism>
<evidence type="ECO:0000313" key="3">
    <source>
        <dbReference type="Proteomes" id="UP000295375"/>
    </source>
</evidence>
<comment type="caution">
    <text evidence="2">The sequence shown here is derived from an EMBL/GenBank/DDBJ whole genome shotgun (WGS) entry which is preliminary data.</text>
</comment>
<keyword evidence="3" id="KW-1185">Reference proteome</keyword>
<keyword evidence="1" id="KW-0472">Membrane</keyword>
<reference evidence="2 3" key="1">
    <citation type="submission" date="2019-03" db="EMBL/GenBank/DDBJ databases">
        <title>Genomic Encyclopedia of Type Strains, Phase IV (KMG-IV): sequencing the most valuable type-strain genomes for metagenomic binning, comparative biology and taxonomic classification.</title>
        <authorList>
            <person name="Goeker M."/>
        </authorList>
    </citation>
    <scope>NUCLEOTIDE SEQUENCE [LARGE SCALE GENOMIC DNA]</scope>
    <source>
        <strain evidence="2 3">DSM 103792</strain>
    </source>
</reference>
<dbReference type="Proteomes" id="UP000295375">
    <property type="component" value="Unassembled WGS sequence"/>
</dbReference>
<dbReference type="EMBL" id="SNYM01000003">
    <property type="protein sequence ID" value="TDQ49838.1"/>
    <property type="molecule type" value="Genomic_DNA"/>
</dbReference>
<feature type="transmembrane region" description="Helical" evidence="1">
    <location>
        <begin position="76"/>
        <end position="94"/>
    </location>
</feature>
<name>A0A4R6URB1_9GAMM</name>
<protein>
    <submittedName>
        <fullName evidence="2">Uncharacterized protein</fullName>
    </submittedName>
</protein>
<feature type="transmembrane region" description="Helical" evidence="1">
    <location>
        <begin position="40"/>
        <end position="56"/>
    </location>
</feature>